<comment type="caution">
    <text evidence="3">The sequence shown here is derived from an EMBL/GenBank/DDBJ whole genome shotgun (WGS) entry which is preliminary data.</text>
</comment>
<evidence type="ECO:0000313" key="4">
    <source>
        <dbReference type="Proteomes" id="UP000052946"/>
    </source>
</evidence>
<dbReference type="PROSITE" id="PS51257">
    <property type="entry name" value="PROKAR_LIPOPROTEIN"/>
    <property type="match status" value="1"/>
</dbReference>
<accession>A0A0U9HEI5</accession>
<dbReference type="OrthoDB" id="2136654at2"/>
<sequence length="227" mass="25748">MNKKNFFILLTVVLMTVFISACGSSSEQNKEDSDSKEKVTDEENKNNEEASDESSSNDNDEELDKSNKDTTSNDHFEENENTVGDSGGSEEDDPLSNYSTEEIEYARVWLEVVDNKDIDTLKVSHISEGESVGQYEDKSVKYPEDVVHLFTDFLAGGNVFYSSNGDGSINLYDVPTRWPTPEQLKEERNQTMEEYTQSIIDNPEKVMIDPGDDEEVEKIIRKIRVLD</sequence>
<evidence type="ECO:0000256" key="2">
    <source>
        <dbReference type="SAM" id="SignalP"/>
    </source>
</evidence>
<reference evidence="4" key="1">
    <citation type="submission" date="2015-07" db="EMBL/GenBank/DDBJ databases">
        <title>Draft Genome Sequence of Oceanobacillus picturae Heshi-B3 that Was Isolated from Fermented Rice Bran with Aging Salted Mackerel, Which Was Named Heshiko as Traditional Fermented Seafood in Japan.</title>
        <authorList>
            <person name="Akuzawa S."/>
            <person name="Nakagawa J."/>
            <person name="Kanekatsu T."/>
            <person name="Kanesaki Y."/>
            <person name="Suzuki T."/>
        </authorList>
    </citation>
    <scope>NUCLEOTIDE SEQUENCE [LARGE SCALE GENOMIC DNA]</scope>
    <source>
        <strain evidence="4">Heshi-B3</strain>
    </source>
</reference>
<feature type="compositionally biased region" description="Basic and acidic residues" evidence="1">
    <location>
        <begin position="64"/>
        <end position="78"/>
    </location>
</feature>
<dbReference type="RefSeq" id="WP_058950476.1">
    <property type="nucleotide sequence ID" value="NZ_BBXV01000027.1"/>
</dbReference>
<feature type="region of interest" description="Disordered" evidence="1">
    <location>
        <begin position="23"/>
        <end position="97"/>
    </location>
</feature>
<gene>
    <name evidence="3" type="ORF">OPHB3_2424</name>
</gene>
<evidence type="ECO:0008006" key="5">
    <source>
        <dbReference type="Google" id="ProtNLM"/>
    </source>
</evidence>
<evidence type="ECO:0000313" key="3">
    <source>
        <dbReference type="EMBL" id="GAQ18484.1"/>
    </source>
</evidence>
<dbReference type="EMBL" id="BBXV01000027">
    <property type="protein sequence ID" value="GAQ18484.1"/>
    <property type="molecule type" value="Genomic_DNA"/>
</dbReference>
<keyword evidence="2" id="KW-0732">Signal</keyword>
<protein>
    <recommendedName>
        <fullName evidence="5">Lipoprotein</fullName>
    </recommendedName>
</protein>
<evidence type="ECO:0000256" key="1">
    <source>
        <dbReference type="SAM" id="MobiDB-lite"/>
    </source>
</evidence>
<feature type="chain" id="PRO_5006864878" description="Lipoprotein" evidence="2">
    <location>
        <begin position="24"/>
        <end position="227"/>
    </location>
</feature>
<reference evidence="3 4" key="2">
    <citation type="journal article" date="2016" name="Genome Announc.">
        <title>Draft Genome Sequence of Oceanobacillus picturae Heshi-B3, Isolated from Fermented Rice Bran in a Traditional Japanese Seafood Dish.</title>
        <authorList>
            <person name="Akuzawa S."/>
            <person name="Nagaoka J."/>
            <person name="Kanekatsu M."/>
            <person name="Kanesaki Y."/>
            <person name="Suzuki T."/>
        </authorList>
    </citation>
    <scope>NUCLEOTIDE SEQUENCE [LARGE SCALE GENOMIC DNA]</scope>
    <source>
        <strain evidence="3 4">Heshi-B3</strain>
    </source>
</reference>
<feature type="compositionally biased region" description="Basic and acidic residues" evidence="1">
    <location>
        <begin position="28"/>
        <end position="48"/>
    </location>
</feature>
<dbReference type="Proteomes" id="UP000052946">
    <property type="component" value="Unassembled WGS sequence"/>
</dbReference>
<feature type="signal peptide" evidence="2">
    <location>
        <begin position="1"/>
        <end position="23"/>
    </location>
</feature>
<organism evidence="3 4">
    <name type="scientific">Oceanobacillus picturae</name>
    <dbReference type="NCBI Taxonomy" id="171693"/>
    <lineage>
        <taxon>Bacteria</taxon>
        <taxon>Bacillati</taxon>
        <taxon>Bacillota</taxon>
        <taxon>Bacilli</taxon>
        <taxon>Bacillales</taxon>
        <taxon>Bacillaceae</taxon>
        <taxon>Oceanobacillus</taxon>
    </lineage>
</organism>
<dbReference type="AlphaFoldDB" id="A0A0U9HEI5"/>
<proteinExistence type="predicted"/>
<name>A0A0U9HEI5_9BACI</name>